<dbReference type="EMBL" id="QJVJ01000007">
    <property type="protein sequence ID" value="PYI53446.1"/>
    <property type="molecule type" value="Genomic_DNA"/>
</dbReference>
<dbReference type="SUPFAM" id="SSF49785">
    <property type="entry name" value="Galactose-binding domain-like"/>
    <property type="match status" value="1"/>
</dbReference>
<dbReference type="Gene3D" id="2.60.120.260">
    <property type="entry name" value="Galactose-binding domain-like"/>
    <property type="match status" value="1"/>
</dbReference>
<keyword evidence="3" id="KW-0326">Glycosidase</keyword>
<dbReference type="InterPro" id="IPR017853">
    <property type="entry name" value="GH"/>
</dbReference>
<dbReference type="PANTHER" id="PTHR43678">
    <property type="entry name" value="PUTATIVE (AFU_ORTHOLOGUE AFUA_2G00640)-RELATED"/>
    <property type="match status" value="1"/>
</dbReference>
<evidence type="ECO:0000256" key="2">
    <source>
        <dbReference type="ARBA" id="ARBA00022801"/>
    </source>
</evidence>
<dbReference type="SUPFAM" id="SSF49899">
    <property type="entry name" value="Concanavalin A-like lectins/glucanases"/>
    <property type="match status" value="2"/>
</dbReference>
<evidence type="ECO:0000313" key="8">
    <source>
        <dbReference type="Proteomes" id="UP000247476"/>
    </source>
</evidence>
<dbReference type="SUPFAM" id="SSF51445">
    <property type="entry name" value="(Trans)glycosidases"/>
    <property type="match status" value="1"/>
</dbReference>
<feature type="chain" id="PRO_5039686310" description="F5/8 type C domain-containing protein" evidence="5">
    <location>
        <begin position="32"/>
        <end position="1031"/>
    </location>
</feature>
<dbReference type="Pfam" id="PF00728">
    <property type="entry name" value="Glyco_hydro_20"/>
    <property type="match status" value="1"/>
</dbReference>
<evidence type="ECO:0000256" key="1">
    <source>
        <dbReference type="ARBA" id="ARBA00006285"/>
    </source>
</evidence>
<dbReference type="RefSeq" id="WP_110841218.1">
    <property type="nucleotide sequence ID" value="NZ_QJVJ01000007.1"/>
</dbReference>
<dbReference type="InterPro" id="IPR008979">
    <property type="entry name" value="Galactose-bd-like_sf"/>
</dbReference>
<proteinExistence type="inferred from homology"/>
<dbReference type="Pfam" id="PF13385">
    <property type="entry name" value="Laminin_G_3"/>
    <property type="match status" value="2"/>
</dbReference>
<dbReference type="InterPro" id="IPR013320">
    <property type="entry name" value="ConA-like_dom_sf"/>
</dbReference>
<dbReference type="InterPro" id="IPR015883">
    <property type="entry name" value="Glyco_hydro_20_cat"/>
</dbReference>
<feature type="signal peptide" evidence="5">
    <location>
        <begin position="1"/>
        <end position="31"/>
    </location>
</feature>
<dbReference type="Gene3D" id="3.20.20.80">
    <property type="entry name" value="Glycosidases"/>
    <property type="match status" value="1"/>
</dbReference>
<evidence type="ECO:0000256" key="5">
    <source>
        <dbReference type="SAM" id="SignalP"/>
    </source>
</evidence>
<organism evidence="7 8">
    <name type="scientific">Paenibacillus flagellatus</name>
    <dbReference type="NCBI Taxonomy" id="2211139"/>
    <lineage>
        <taxon>Bacteria</taxon>
        <taxon>Bacillati</taxon>
        <taxon>Bacillota</taxon>
        <taxon>Bacilli</taxon>
        <taxon>Bacillales</taxon>
        <taxon>Paenibacillaceae</taxon>
        <taxon>Paenibacillus</taxon>
    </lineage>
</organism>
<comment type="similarity">
    <text evidence="1">Belongs to the glycosyl hydrolase 20 family.</text>
</comment>
<dbReference type="InterPro" id="IPR025705">
    <property type="entry name" value="Beta_hexosaminidase_sua/sub"/>
</dbReference>
<evidence type="ECO:0000256" key="4">
    <source>
        <dbReference type="PIRSR" id="PIRSR625705-1"/>
    </source>
</evidence>
<dbReference type="Pfam" id="PF00754">
    <property type="entry name" value="F5_F8_type_C"/>
    <property type="match status" value="1"/>
</dbReference>
<dbReference type="Gene3D" id="3.30.379.10">
    <property type="entry name" value="Chitobiase/beta-hexosaminidase domain 2-like"/>
    <property type="match status" value="1"/>
</dbReference>
<dbReference type="InterPro" id="IPR029018">
    <property type="entry name" value="Hex-like_dom2"/>
</dbReference>
<reference evidence="7 8" key="1">
    <citation type="submission" date="2018-05" db="EMBL/GenBank/DDBJ databases">
        <title>Paenibacillus flagellatus sp. nov., isolated from selenium mineral soil.</title>
        <authorList>
            <person name="Dai X."/>
        </authorList>
    </citation>
    <scope>NUCLEOTIDE SEQUENCE [LARGE SCALE GENOMIC DNA]</scope>
    <source>
        <strain evidence="7 8">DXL2</strain>
    </source>
</reference>
<evidence type="ECO:0000256" key="3">
    <source>
        <dbReference type="ARBA" id="ARBA00023295"/>
    </source>
</evidence>
<evidence type="ECO:0000259" key="6">
    <source>
        <dbReference type="PROSITE" id="PS50022"/>
    </source>
</evidence>
<dbReference type="InterPro" id="IPR000421">
    <property type="entry name" value="FA58C"/>
</dbReference>
<dbReference type="CDD" id="cd06564">
    <property type="entry name" value="GH20_DspB_LnbB-like"/>
    <property type="match status" value="1"/>
</dbReference>
<feature type="domain" description="F5/8 type C" evidence="6">
    <location>
        <begin position="883"/>
        <end position="1029"/>
    </location>
</feature>
<dbReference type="PRINTS" id="PR00738">
    <property type="entry name" value="GLHYDRLASE20"/>
</dbReference>
<dbReference type="SUPFAM" id="SSF55545">
    <property type="entry name" value="beta-N-acetylhexosaminidase-like domain"/>
    <property type="match status" value="1"/>
</dbReference>
<dbReference type="PROSITE" id="PS50022">
    <property type="entry name" value="FA58C_3"/>
    <property type="match status" value="1"/>
</dbReference>
<keyword evidence="5" id="KW-0732">Signal</keyword>
<dbReference type="Proteomes" id="UP000247476">
    <property type="component" value="Unassembled WGS sequence"/>
</dbReference>
<gene>
    <name evidence="7" type="ORF">DLM86_16870</name>
</gene>
<dbReference type="Gene3D" id="2.60.120.200">
    <property type="match status" value="2"/>
</dbReference>
<dbReference type="Pfam" id="PF02838">
    <property type="entry name" value="Glyco_hydro_20b"/>
    <property type="match status" value="1"/>
</dbReference>
<dbReference type="GO" id="GO:0004563">
    <property type="term" value="F:beta-N-acetylhexosaminidase activity"/>
    <property type="evidence" value="ECO:0007669"/>
    <property type="project" value="InterPro"/>
</dbReference>
<sequence length="1031" mass="111579">MRKIDWTLRPALLVKGALLSLLLFAAFAVTAAAQKPNVIPNLQSWTDAAGGGVFVLNGSSRIVSLDPTLDETAALLRDELRELNRLQLAVVAGGTPQAGDIVLGLAAGGAAIGPEGYTLTIGTTVDIRGDDVRGVFYGTRTVLQTLKQDGEQRAALPKGTATDVPAYKERALMLDTARKFFTLDFLKEYVKQMAWLKLNVLHLHFTDDQGFRLESSVPGLTSPQHYTKNEMIELVAFAKKYQITIIPEIDFPAHTKAITNVRTDLRHSCPNLRDTGDLDLTNPNTVPFVKALIDEYLPIFDADSFHIGADEYTYFTKSRQYQLDSLQACPEIMTEAAARGYSDPGDLYREFINEINDYIKSKGKKTRIWEWFDYVGSMPVDNDIIYDAWLGENGIQSKSDAGFDLINSSYHYLYIIPGRSVPDKKHLYETWEPWIWSSAADGRLTNPNDPHLLGAKLHVWCDGLYTPFVPESAIDKEISTTLKVFAERIWGSPKRASYAAFLSDADRIGNVPGYGFGLIGDYKLGDAASGKAADASGFGRNGTIYGPVAAAGRSGTGTGALSFQGGSDRIHIGQPDVEGEWTASFWVNRQASGAVAAKLLDSPVSSLRLEQVNAGGKVGVTKYGTGDYAFNYTAPVGQWVHLTFVGSGAGTSLYVNGTLQDTIGQSVPMPMTTIGASQRSFKGTLDEAKLFDRALDATAVRSLYEGLVLHYSLEETDPVAVLDGSGLSNDAGFKGPVRAGGKVGQGLEFGGGDDFVYTSMPDIADEWTAAVWVRRVGSSQSAEVLMSSPEASLRVKQILSGKVGFTRNGINDYSFQYALPADGNWKHLTFVGNAQGTSLYVDGTFSETHPVRIKLPLQAVGKTTSSFKGTVDELRVYDRALGAAEIAQLYASYPINLAAGKTVTAATYEAGHGPELAVDADASNASYWDAALEDQPGRWLTVDLGSLSAIEGVKIRQFVDGTRYYHYTIEGSADGVSWTPIAAKTTDEPATDAGDYYAAALQARYVRVTVTFNSANNSVHVSDLQVYGRGV</sequence>
<protein>
    <recommendedName>
        <fullName evidence="6">F5/8 type C domain-containing protein</fullName>
    </recommendedName>
</protein>
<evidence type="ECO:0000313" key="7">
    <source>
        <dbReference type="EMBL" id="PYI53446.1"/>
    </source>
</evidence>
<dbReference type="InterPro" id="IPR015882">
    <property type="entry name" value="HEX_bac_N"/>
</dbReference>
<keyword evidence="8" id="KW-1185">Reference proteome</keyword>
<dbReference type="OrthoDB" id="1098018at2"/>
<feature type="active site" description="Proton donor" evidence="4">
    <location>
        <position position="311"/>
    </location>
</feature>
<dbReference type="InterPro" id="IPR052764">
    <property type="entry name" value="GH20_Enzymes"/>
</dbReference>
<accession>A0A2V5KVB2</accession>
<dbReference type="PANTHER" id="PTHR43678:SF1">
    <property type="entry name" value="BETA-N-ACETYLHEXOSAMINIDASE"/>
    <property type="match status" value="1"/>
</dbReference>
<name>A0A2V5KVB2_9BACL</name>
<dbReference type="AlphaFoldDB" id="A0A2V5KVB2"/>
<keyword evidence="2" id="KW-0378">Hydrolase</keyword>
<comment type="caution">
    <text evidence="7">The sequence shown here is derived from an EMBL/GenBank/DDBJ whole genome shotgun (WGS) entry which is preliminary data.</text>
</comment>
<dbReference type="GO" id="GO:0005975">
    <property type="term" value="P:carbohydrate metabolic process"/>
    <property type="evidence" value="ECO:0007669"/>
    <property type="project" value="InterPro"/>
</dbReference>